<dbReference type="SUPFAM" id="SSF64288">
    <property type="entry name" value="Chorismate lyase-like"/>
    <property type="match status" value="1"/>
</dbReference>
<dbReference type="GO" id="GO:0003700">
    <property type="term" value="F:DNA-binding transcription factor activity"/>
    <property type="evidence" value="ECO:0007669"/>
    <property type="project" value="InterPro"/>
</dbReference>
<dbReference type="InterPro" id="IPR036388">
    <property type="entry name" value="WH-like_DNA-bd_sf"/>
</dbReference>
<name>A0AA87Q1F9_RHIRH</name>
<dbReference type="GO" id="GO:0045892">
    <property type="term" value="P:negative regulation of DNA-templated transcription"/>
    <property type="evidence" value="ECO:0007669"/>
    <property type="project" value="TreeGrafter"/>
</dbReference>
<reference evidence="5 6" key="1">
    <citation type="submission" date="2014-05" db="EMBL/GenBank/DDBJ databases">
        <title>Whole genome shotgun sequence of Rhizobium rhizogenes NBRC 13257.</title>
        <authorList>
            <person name="Katano-Makiyama Y."/>
            <person name="Hosoyama A."/>
            <person name="Hashimoto M."/>
            <person name="Hosoyama Y."/>
            <person name="Noguchi M."/>
            <person name="Tsuchikane K."/>
            <person name="Kimura A."/>
            <person name="Ohji S."/>
            <person name="Ichikawa N."/>
            <person name="Yamazoe A."/>
            <person name="Fujita N."/>
        </authorList>
    </citation>
    <scope>NUCLEOTIDE SEQUENCE [LARGE SCALE GENOMIC DNA]</scope>
    <source>
        <strain evidence="5 6">NBRC 13257</strain>
    </source>
</reference>
<dbReference type="InterPro" id="IPR036390">
    <property type="entry name" value="WH_DNA-bd_sf"/>
</dbReference>
<dbReference type="GO" id="GO:0003677">
    <property type="term" value="F:DNA binding"/>
    <property type="evidence" value="ECO:0007669"/>
    <property type="project" value="UniProtKB-KW"/>
</dbReference>
<dbReference type="InterPro" id="IPR028978">
    <property type="entry name" value="Chorismate_lyase_/UTRA_dom_sf"/>
</dbReference>
<evidence type="ECO:0000256" key="3">
    <source>
        <dbReference type="ARBA" id="ARBA00023163"/>
    </source>
</evidence>
<dbReference type="SUPFAM" id="SSF46785">
    <property type="entry name" value="Winged helix' DNA-binding domain"/>
    <property type="match status" value="1"/>
</dbReference>
<dbReference type="EMBL" id="BAYX01000006">
    <property type="protein sequence ID" value="GAJ93720.1"/>
    <property type="molecule type" value="Genomic_DNA"/>
</dbReference>
<dbReference type="PANTHER" id="PTHR44846">
    <property type="entry name" value="MANNOSYL-D-GLYCERATE TRANSPORT/METABOLISM SYSTEM REPRESSOR MNGR-RELATED"/>
    <property type="match status" value="1"/>
</dbReference>
<dbReference type="AlphaFoldDB" id="A0AA87Q1F9"/>
<dbReference type="InterPro" id="IPR000524">
    <property type="entry name" value="Tscrpt_reg_HTH_GntR"/>
</dbReference>
<evidence type="ECO:0000313" key="6">
    <source>
        <dbReference type="Proteomes" id="UP000026941"/>
    </source>
</evidence>
<dbReference type="Pfam" id="PF07702">
    <property type="entry name" value="UTRA"/>
    <property type="match status" value="1"/>
</dbReference>
<organism evidence="5 6">
    <name type="scientific">Rhizobium rhizogenes NBRC 13257</name>
    <dbReference type="NCBI Taxonomy" id="1220581"/>
    <lineage>
        <taxon>Bacteria</taxon>
        <taxon>Pseudomonadati</taxon>
        <taxon>Pseudomonadota</taxon>
        <taxon>Alphaproteobacteria</taxon>
        <taxon>Hyphomicrobiales</taxon>
        <taxon>Rhizobiaceae</taxon>
        <taxon>Rhizobium/Agrobacterium group</taxon>
        <taxon>Rhizobium</taxon>
    </lineage>
</organism>
<dbReference type="InterPro" id="IPR011663">
    <property type="entry name" value="UTRA"/>
</dbReference>
<evidence type="ECO:0000256" key="1">
    <source>
        <dbReference type="ARBA" id="ARBA00023015"/>
    </source>
</evidence>
<gene>
    <name evidence="5" type="ORF">RRH01S_06_03410</name>
</gene>
<keyword evidence="1" id="KW-0805">Transcription regulation</keyword>
<dbReference type="PANTHER" id="PTHR44846:SF1">
    <property type="entry name" value="MANNOSYL-D-GLYCERATE TRANSPORT_METABOLISM SYSTEM REPRESSOR MNGR-RELATED"/>
    <property type="match status" value="1"/>
</dbReference>
<dbReference type="SMART" id="SM00345">
    <property type="entry name" value="HTH_GNTR"/>
    <property type="match status" value="1"/>
</dbReference>
<keyword evidence="3" id="KW-0804">Transcription</keyword>
<dbReference type="Gene3D" id="1.10.10.10">
    <property type="entry name" value="Winged helix-like DNA-binding domain superfamily/Winged helix DNA-binding domain"/>
    <property type="match status" value="1"/>
</dbReference>
<protein>
    <submittedName>
        <fullName evidence="5">GntR family transcriptional regulator</fullName>
    </submittedName>
</protein>
<dbReference type="SMART" id="SM00866">
    <property type="entry name" value="UTRA"/>
    <property type="match status" value="1"/>
</dbReference>
<dbReference type="PROSITE" id="PS50949">
    <property type="entry name" value="HTH_GNTR"/>
    <property type="match status" value="1"/>
</dbReference>
<evidence type="ECO:0000256" key="2">
    <source>
        <dbReference type="ARBA" id="ARBA00023125"/>
    </source>
</evidence>
<keyword evidence="2" id="KW-0238">DNA-binding</keyword>
<dbReference type="Pfam" id="PF00392">
    <property type="entry name" value="GntR"/>
    <property type="match status" value="1"/>
</dbReference>
<evidence type="ECO:0000313" key="5">
    <source>
        <dbReference type="EMBL" id="GAJ93720.1"/>
    </source>
</evidence>
<dbReference type="CDD" id="cd07377">
    <property type="entry name" value="WHTH_GntR"/>
    <property type="match status" value="1"/>
</dbReference>
<comment type="caution">
    <text evidence="5">The sequence shown here is derived from an EMBL/GenBank/DDBJ whole genome shotgun (WGS) entry which is preliminary data.</text>
</comment>
<dbReference type="Gene3D" id="3.40.1410.10">
    <property type="entry name" value="Chorismate lyase-like"/>
    <property type="match status" value="1"/>
</dbReference>
<dbReference type="InterPro" id="IPR050679">
    <property type="entry name" value="Bact_HTH_transcr_reg"/>
</dbReference>
<feature type="domain" description="HTH gntR-type" evidence="4">
    <location>
        <begin position="19"/>
        <end position="87"/>
    </location>
</feature>
<evidence type="ECO:0000259" key="4">
    <source>
        <dbReference type="PROSITE" id="PS50949"/>
    </source>
</evidence>
<dbReference type="Proteomes" id="UP000026941">
    <property type="component" value="Unassembled WGS sequence"/>
</dbReference>
<sequence length="254" mass="28356">MREMPNFLADTSRAAELSLPLYEVVKRQITEAIMMGKWPAGTILPSEIALSQMFGVAVGTVRRALADLTNEGLLSRRRKTGTVVTGRTPQHSLRFFFQYFRLHGLDGSLQNSTSEILSLEKRLASQDESASLQLESPTEVITFHRLRSVGGVPVMHEVITLPAHLLPGFPEKKEDIPALLYLFLLDRYGIRISAVREQIAATLATEDDARLLKLTLPDAVLTIDEVSYDQSAAPVLVARHRATTRSHRYVHEVQ</sequence>
<proteinExistence type="predicted"/>
<accession>A0AA87Q1F9</accession>